<keyword evidence="3" id="KW-0805">Transcription regulation</keyword>
<dbReference type="Pfam" id="PF02954">
    <property type="entry name" value="HTH_8"/>
    <property type="match status" value="1"/>
</dbReference>
<reference evidence="8 9" key="1">
    <citation type="submission" date="2007-05" db="EMBL/GenBank/DDBJ databases">
        <title>Complete sequence of Geobacter uraniireducens Rf4.</title>
        <authorList>
            <consortium name="US DOE Joint Genome Institute"/>
            <person name="Copeland A."/>
            <person name="Lucas S."/>
            <person name="Lapidus A."/>
            <person name="Barry K."/>
            <person name="Detter J.C."/>
            <person name="Glavina del Rio T."/>
            <person name="Hammon N."/>
            <person name="Israni S."/>
            <person name="Dalin E."/>
            <person name="Tice H."/>
            <person name="Pitluck S."/>
            <person name="Chertkov O."/>
            <person name="Brettin T."/>
            <person name="Bruce D."/>
            <person name="Han C."/>
            <person name="Schmutz J."/>
            <person name="Larimer F."/>
            <person name="Land M."/>
            <person name="Hauser L."/>
            <person name="Kyrpides N."/>
            <person name="Mikhailova N."/>
            <person name="Shelobolina E."/>
            <person name="Aklujkar M."/>
            <person name="Lovley D."/>
            <person name="Richardson P."/>
        </authorList>
    </citation>
    <scope>NUCLEOTIDE SEQUENCE [LARGE SCALE GENOMIC DNA]</scope>
    <source>
        <strain evidence="8 9">Rf4</strain>
    </source>
</reference>
<evidence type="ECO:0000256" key="4">
    <source>
        <dbReference type="ARBA" id="ARBA00023163"/>
    </source>
</evidence>
<dbReference type="GO" id="GO:0006355">
    <property type="term" value="P:regulation of DNA-templated transcription"/>
    <property type="evidence" value="ECO:0007669"/>
    <property type="project" value="InterPro"/>
</dbReference>
<dbReference type="Gene3D" id="3.40.50.300">
    <property type="entry name" value="P-loop containing nucleotide triphosphate hydrolases"/>
    <property type="match status" value="1"/>
</dbReference>
<dbReference type="FunFam" id="3.40.50.300:FF:000006">
    <property type="entry name" value="DNA-binding transcriptional regulator NtrC"/>
    <property type="match status" value="1"/>
</dbReference>
<dbReference type="PRINTS" id="PR01590">
    <property type="entry name" value="HTHFIS"/>
</dbReference>
<feature type="domain" description="Response regulatory" evidence="7">
    <location>
        <begin position="5"/>
        <end position="119"/>
    </location>
</feature>
<evidence type="ECO:0000256" key="5">
    <source>
        <dbReference type="PROSITE-ProRule" id="PRU00169"/>
    </source>
</evidence>
<keyword evidence="5" id="KW-0597">Phosphoprotein</keyword>
<organism evidence="8 9">
    <name type="scientific">Geotalea uraniireducens (strain Rf4)</name>
    <name type="common">Geobacter uraniireducens</name>
    <dbReference type="NCBI Taxonomy" id="351605"/>
    <lineage>
        <taxon>Bacteria</taxon>
        <taxon>Pseudomonadati</taxon>
        <taxon>Thermodesulfobacteriota</taxon>
        <taxon>Desulfuromonadia</taxon>
        <taxon>Geobacterales</taxon>
        <taxon>Geobacteraceae</taxon>
        <taxon>Geotalea</taxon>
    </lineage>
</organism>
<keyword evidence="1" id="KW-0547">Nucleotide-binding</keyword>
<dbReference type="InterPro" id="IPR002078">
    <property type="entry name" value="Sigma_54_int"/>
</dbReference>
<dbReference type="SUPFAM" id="SSF52172">
    <property type="entry name" value="CheY-like"/>
    <property type="match status" value="1"/>
</dbReference>
<evidence type="ECO:0000259" key="6">
    <source>
        <dbReference type="PROSITE" id="PS50045"/>
    </source>
</evidence>
<dbReference type="STRING" id="351605.Gura_3625"/>
<dbReference type="SUPFAM" id="SSF52540">
    <property type="entry name" value="P-loop containing nucleoside triphosphate hydrolases"/>
    <property type="match status" value="1"/>
</dbReference>
<accession>A5G7L1</accession>
<dbReference type="SUPFAM" id="SSF46689">
    <property type="entry name" value="Homeodomain-like"/>
    <property type="match status" value="1"/>
</dbReference>
<dbReference type="PANTHER" id="PTHR32071">
    <property type="entry name" value="TRANSCRIPTIONAL REGULATORY PROTEIN"/>
    <property type="match status" value="1"/>
</dbReference>
<dbReference type="PROSITE" id="PS00675">
    <property type="entry name" value="SIGMA54_INTERACT_1"/>
    <property type="match status" value="1"/>
</dbReference>
<dbReference type="SMART" id="SM00448">
    <property type="entry name" value="REC"/>
    <property type="match status" value="1"/>
</dbReference>
<dbReference type="GO" id="GO:0005524">
    <property type="term" value="F:ATP binding"/>
    <property type="evidence" value="ECO:0007669"/>
    <property type="project" value="UniProtKB-KW"/>
</dbReference>
<dbReference type="Gene3D" id="1.10.8.60">
    <property type="match status" value="1"/>
</dbReference>
<dbReference type="InterPro" id="IPR058031">
    <property type="entry name" value="AAA_lid_NorR"/>
</dbReference>
<sequence length="449" mass="50676">MDRLKLLIIEDDPLFGEAIWEALQAAGYRTRLATSGAEALAAVAEESFDLMLQDIRLPDANGLDILREILQRQPHSRALVMTGFATVDSAVEAMKIGAFDFLTKPFPMEMLLMKLQKVLEFKQMEKEIDSFRSKEEECHLIVSRSPAMKDLLEMARAVAVTDATVLLQGESGTGKELLAETIHKTSKRRHKPFIQVNCAAIPETLLESELFGVERGAFTGADRSRQGYLEAAESGTLLLDEIGDLPLHLQGKILRVLEEKKVFRVGGTRAYNANFRLIAATNWDLKEMVQEKKFREDLYFRLNVVPLTIPPLRERRDDIPLLIAHFQKCLSAKDAGKKVIFSPEALELLCRYDYPGNIRELKNIVEQLTVLYPGEAIKPLHIPVSLQKESWVGNLFENFVVGKPLKDAVGEFETRYIEKVLKSAGGNKSLSARILGISRQMLWEKLKQR</sequence>
<dbReference type="InterPro" id="IPR001789">
    <property type="entry name" value="Sig_transdc_resp-reg_receiver"/>
</dbReference>
<dbReference type="InterPro" id="IPR003593">
    <property type="entry name" value="AAA+_ATPase"/>
</dbReference>
<dbReference type="Pfam" id="PF25601">
    <property type="entry name" value="AAA_lid_14"/>
    <property type="match status" value="1"/>
</dbReference>
<dbReference type="GO" id="GO:0043565">
    <property type="term" value="F:sequence-specific DNA binding"/>
    <property type="evidence" value="ECO:0007669"/>
    <property type="project" value="InterPro"/>
</dbReference>
<dbReference type="Pfam" id="PF00158">
    <property type="entry name" value="Sigma54_activat"/>
    <property type="match status" value="1"/>
</dbReference>
<dbReference type="HOGENOM" id="CLU_000445_0_6_7"/>
<dbReference type="PANTHER" id="PTHR32071:SF119">
    <property type="entry name" value="SIGMA L-DEPENDENT TRANSCRIPTIONAL REGULATOR YPLP-RELATED"/>
    <property type="match status" value="1"/>
</dbReference>
<proteinExistence type="predicted"/>
<dbReference type="GO" id="GO:0000160">
    <property type="term" value="P:phosphorelay signal transduction system"/>
    <property type="evidence" value="ECO:0007669"/>
    <property type="project" value="InterPro"/>
</dbReference>
<dbReference type="Proteomes" id="UP000006695">
    <property type="component" value="Chromosome"/>
</dbReference>
<evidence type="ECO:0000256" key="1">
    <source>
        <dbReference type="ARBA" id="ARBA00022741"/>
    </source>
</evidence>
<evidence type="ECO:0000256" key="2">
    <source>
        <dbReference type="ARBA" id="ARBA00022840"/>
    </source>
</evidence>
<dbReference type="InterPro" id="IPR002197">
    <property type="entry name" value="HTH_Fis"/>
</dbReference>
<dbReference type="KEGG" id="gur:Gura_3625"/>
<evidence type="ECO:0000259" key="7">
    <source>
        <dbReference type="PROSITE" id="PS50110"/>
    </source>
</evidence>
<gene>
    <name evidence="8" type="ordered locus">Gura_3625</name>
</gene>
<feature type="modified residue" description="4-aspartylphosphate" evidence="5">
    <location>
        <position position="54"/>
    </location>
</feature>
<dbReference type="InterPro" id="IPR027417">
    <property type="entry name" value="P-loop_NTPase"/>
</dbReference>
<dbReference type="PROSITE" id="PS00688">
    <property type="entry name" value="SIGMA54_INTERACT_3"/>
    <property type="match status" value="1"/>
</dbReference>
<dbReference type="InterPro" id="IPR025944">
    <property type="entry name" value="Sigma_54_int_dom_CS"/>
</dbReference>
<dbReference type="EMBL" id="CP000698">
    <property type="protein sequence ID" value="ABQ27779.1"/>
    <property type="molecule type" value="Genomic_DNA"/>
</dbReference>
<protein>
    <submittedName>
        <fullName evidence="8">Two component, sigma-54 specific, transcriptional regulator, Fis family</fullName>
    </submittedName>
</protein>
<dbReference type="InterPro" id="IPR009057">
    <property type="entry name" value="Homeodomain-like_sf"/>
</dbReference>
<dbReference type="Gene3D" id="1.10.10.60">
    <property type="entry name" value="Homeodomain-like"/>
    <property type="match status" value="1"/>
</dbReference>
<keyword evidence="9" id="KW-1185">Reference proteome</keyword>
<dbReference type="Pfam" id="PF00072">
    <property type="entry name" value="Response_reg"/>
    <property type="match status" value="1"/>
</dbReference>
<evidence type="ECO:0000313" key="9">
    <source>
        <dbReference type="Proteomes" id="UP000006695"/>
    </source>
</evidence>
<keyword evidence="2" id="KW-0067">ATP-binding</keyword>
<evidence type="ECO:0000313" key="8">
    <source>
        <dbReference type="EMBL" id="ABQ27779.1"/>
    </source>
</evidence>
<dbReference type="SMART" id="SM00382">
    <property type="entry name" value="AAA"/>
    <property type="match status" value="1"/>
</dbReference>
<dbReference type="PROSITE" id="PS50045">
    <property type="entry name" value="SIGMA54_INTERACT_4"/>
    <property type="match status" value="1"/>
</dbReference>
<dbReference type="PROSITE" id="PS50110">
    <property type="entry name" value="RESPONSE_REGULATORY"/>
    <property type="match status" value="1"/>
</dbReference>
<dbReference type="InterPro" id="IPR011006">
    <property type="entry name" value="CheY-like_superfamily"/>
</dbReference>
<evidence type="ECO:0000256" key="3">
    <source>
        <dbReference type="ARBA" id="ARBA00023015"/>
    </source>
</evidence>
<dbReference type="RefSeq" id="WP_011940434.1">
    <property type="nucleotide sequence ID" value="NC_009483.1"/>
</dbReference>
<dbReference type="CDD" id="cd00009">
    <property type="entry name" value="AAA"/>
    <property type="match status" value="1"/>
</dbReference>
<dbReference type="InterPro" id="IPR025662">
    <property type="entry name" value="Sigma_54_int_dom_ATP-bd_1"/>
</dbReference>
<dbReference type="Gene3D" id="3.40.50.2300">
    <property type="match status" value="1"/>
</dbReference>
<feature type="domain" description="Sigma-54 factor interaction" evidence="6">
    <location>
        <begin position="141"/>
        <end position="370"/>
    </location>
</feature>
<dbReference type="AlphaFoldDB" id="A5G7L1"/>
<dbReference type="OrthoDB" id="9814761at2"/>
<name>A5G7L1_GEOUR</name>
<keyword evidence="4" id="KW-0804">Transcription</keyword>